<dbReference type="InterPro" id="IPR000771">
    <property type="entry name" value="FBA_II"/>
</dbReference>
<comment type="cofactor">
    <cofactor evidence="1">
        <name>Zn(2+)</name>
        <dbReference type="ChEBI" id="CHEBI:29105"/>
    </cofactor>
</comment>
<evidence type="ECO:0000313" key="2">
    <source>
        <dbReference type="EMBL" id="CAA9447647.1"/>
    </source>
</evidence>
<dbReference type="InterPro" id="IPR050246">
    <property type="entry name" value="Class_II_FBP_aldolase"/>
</dbReference>
<dbReference type="Pfam" id="PF01116">
    <property type="entry name" value="F_bP_aldolase"/>
    <property type="match status" value="1"/>
</dbReference>
<dbReference type="GO" id="GO:0004332">
    <property type="term" value="F:fructose-bisphosphate aldolase activity"/>
    <property type="evidence" value="ECO:0007669"/>
    <property type="project" value="UniProtKB-EC"/>
</dbReference>
<dbReference type="InterPro" id="IPR013785">
    <property type="entry name" value="Aldolase_TIM"/>
</dbReference>
<keyword evidence="2" id="KW-0456">Lyase</keyword>
<dbReference type="PANTHER" id="PTHR30304:SF0">
    <property type="entry name" value="D-TAGATOSE-1,6-BISPHOSPHATE ALDOLASE SUBUNIT GATY-RELATED"/>
    <property type="match status" value="1"/>
</dbReference>
<organism evidence="2">
    <name type="scientific">uncultured Rubrobacteraceae bacterium</name>
    <dbReference type="NCBI Taxonomy" id="349277"/>
    <lineage>
        <taxon>Bacteria</taxon>
        <taxon>Bacillati</taxon>
        <taxon>Actinomycetota</taxon>
        <taxon>Rubrobacteria</taxon>
        <taxon>Rubrobacterales</taxon>
        <taxon>Rubrobacteraceae</taxon>
        <taxon>environmental samples</taxon>
    </lineage>
</organism>
<accession>A0A6J4QU86</accession>
<dbReference type="EMBL" id="CADCUW010000550">
    <property type="protein sequence ID" value="CAA9447647.1"/>
    <property type="molecule type" value="Genomic_DNA"/>
</dbReference>
<reference evidence="2" key="1">
    <citation type="submission" date="2020-02" db="EMBL/GenBank/DDBJ databases">
        <authorList>
            <person name="Meier V. D."/>
        </authorList>
    </citation>
    <scope>NUCLEOTIDE SEQUENCE</scope>
    <source>
        <strain evidence="2">AVDCRST_MAG01</strain>
    </source>
</reference>
<dbReference type="GO" id="GO:0005975">
    <property type="term" value="P:carbohydrate metabolic process"/>
    <property type="evidence" value="ECO:0007669"/>
    <property type="project" value="InterPro"/>
</dbReference>
<protein>
    <submittedName>
        <fullName evidence="2">Fructose-bisphosphate aldolase class II</fullName>
        <ecNumber evidence="2">4.1.2.13</ecNumber>
    </submittedName>
</protein>
<dbReference type="EC" id="4.1.2.13" evidence="2"/>
<evidence type="ECO:0000256" key="1">
    <source>
        <dbReference type="ARBA" id="ARBA00001947"/>
    </source>
</evidence>
<dbReference type="GO" id="GO:0008270">
    <property type="term" value="F:zinc ion binding"/>
    <property type="evidence" value="ECO:0007669"/>
    <property type="project" value="InterPro"/>
</dbReference>
<dbReference type="AlphaFoldDB" id="A0A6J4QU86"/>
<dbReference type="Gene3D" id="3.20.20.70">
    <property type="entry name" value="Aldolase class I"/>
    <property type="match status" value="2"/>
</dbReference>
<name>A0A6J4QU86_9ACTN</name>
<dbReference type="PANTHER" id="PTHR30304">
    <property type="entry name" value="D-TAGATOSE-1,6-BISPHOSPHATE ALDOLASE"/>
    <property type="match status" value="1"/>
</dbReference>
<proteinExistence type="predicted"/>
<gene>
    <name evidence="2" type="ORF">AVDCRST_MAG01-01-4246</name>
</gene>
<sequence>MRQLLDEATKGGYGVGAFNVNNLGQVRAIIMEDAAEVYPEILPVREMREGIEHEVRDANVDTALRLAATGAIRKPFAEDPGEFDPRYYLVSARAAMGGVVRARMEAFGQEAGHAEDYAPVSLADLAVRHKERGHQLSAT</sequence>
<dbReference type="SUPFAM" id="SSF51569">
    <property type="entry name" value="Aldolase"/>
    <property type="match status" value="2"/>
</dbReference>